<accession>A0ABR4SGV8</accession>
<dbReference type="EMBL" id="JDRS01000028">
    <property type="protein sequence ID" value="KDS92410.1"/>
    <property type="molecule type" value="Genomic_DNA"/>
</dbReference>
<evidence type="ECO:0008006" key="3">
    <source>
        <dbReference type="Google" id="ProtNLM"/>
    </source>
</evidence>
<evidence type="ECO:0000313" key="2">
    <source>
        <dbReference type="Proteomes" id="UP000030182"/>
    </source>
</evidence>
<sequence length="203" mass="21872">MHVNQPVKLDWPTPTTDVETSKMRAALERLAVAVAASNGLAEPIDPEESGADVPPALKDLADEMAGARVGEEFELNLLAEERTDLGPFTLLGEPTSYYPLFETVDDAVILTLNDEGIPGGVWWIDEELDMHLLATSLDEYVDTVARAIAALSPEASEPAQDVWRAVAASKRSTFTVLESVEDLSSHVEFAPDGLSARLVADQA</sequence>
<organism evidence="1 2">
    <name type="scientific">Dermabacter hominis 1368</name>
    <dbReference type="NCBI Taxonomy" id="1450519"/>
    <lineage>
        <taxon>Bacteria</taxon>
        <taxon>Bacillati</taxon>
        <taxon>Actinomycetota</taxon>
        <taxon>Actinomycetes</taxon>
        <taxon>Micrococcales</taxon>
        <taxon>Dermabacteraceae</taxon>
        <taxon>Dermabacter</taxon>
    </lineage>
</organism>
<name>A0ABR4SGV8_9MICO</name>
<reference evidence="1 2" key="1">
    <citation type="submission" date="2014-01" db="EMBL/GenBank/DDBJ databases">
        <title>Draft genome sequence of the multidrug-resistant clinical isolate Dermabacter hominis 1368.</title>
        <authorList>
            <person name="Albersmeier A."/>
            <person name="Bomholt C."/>
            <person name="Glaub A."/>
            <person name="Ruckert C."/>
            <person name="Soriano F."/>
            <person name="Fernandez-Natal I."/>
            <person name="Tauch A."/>
        </authorList>
    </citation>
    <scope>NUCLEOTIDE SEQUENCE [LARGE SCALE GENOMIC DNA]</scope>
    <source>
        <strain evidence="1 2">1368</strain>
    </source>
</reference>
<keyword evidence="2" id="KW-1185">Reference proteome</keyword>
<comment type="caution">
    <text evidence="1">The sequence shown here is derived from an EMBL/GenBank/DDBJ whole genome shotgun (WGS) entry which is preliminary data.</text>
</comment>
<evidence type="ECO:0000313" key="1">
    <source>
        <dbReference type="EMBL" id="KDS92410.1"/>
    </source>
</evidence>
<gene>
    <name evidence="1" type="ORF">DHOM_11135</name>
</gene>
<protein>
    <recommendedName>
        <fullName evidence="3">Knr4/Smi1-like domain-containing protein</fullName>
    </recommendedName>
</protein>
<proteinExistence type="predicted"/>
<dbReference type="Proteomes" id="UP000030182">
    <property type="component" value="Unassembled WGS sequence"/>
</dbReference>